<comment type="caution">
    <text evidence="2">The sequence shown here is derived from an EMBL/GenBank/DDBJ whole genome shotgun (WGS) entry which is preliminary data.</text>
</comment>
<keyword evidence="3" id="KW-1185">Reference proteome</keyword>
<dbReference type="InterPro" id="IPR001387">
    <property type="entry name" value="Cro/C1-type_HTH"/>
</dbReference>
<accession>A0ABW3Q3G8</accession>
<name>A0ABW3Q3G8_9BACL</name>
<evidence type="ECO:0000259" key="1">
    <source>
        <dbReference type="PROSITE" id="PS50943"/>
    </source>
</evidence>
<evidence type="ECO:0000313" key="2">
    <source>
        <dbReference type="EMBL" id="MFD1131327.1"/>
    </source>
</evidence>
<dbReference type="SUPFAM" id="SSF47413">
    <property type="entry name" value="lambda repressor-like DNA-binding domains"/>
    <property type="match status" value="1"/>
</dbReference>
<proteinExistence type="predicted"/>
<dbReference type="Pfam" id="PF12844">
    <property type="entry name" value="HTH_19"/>
    <property type="match status" value="1"/>
</dbReference>
<protein>
    <submittedName>
        <fullName evidence="2">Helix-turn-helix domain-containing protein</fullName>
    </submittedName>
</protein>
<sequence length="460" mass="53643">MFEYDTILDPEIIGKNIRRIRKSKKITIIQLSQVLGYATGKLSNIEKGKRAKFPYEELVQIANALNEPVEVFLADESDSFSDELESLKQAISFAKHKLSAGLLHGLNETLDELQQRAEKIPNNKMLIHLHFVWAEYYRDVSDLDLAQDYYRETISAAESSDCDIVELKMRSFNGLASLLVKEQKLFEAIEVLREALNYADKNTEVLSLDYSNVHFNLTIIYLHIGYLDLAQYHVHSCMEITKGKNEQAYYHASYLLSITYWIRGRYQKAKTLLLDSMNWFQRQKDLSSLFNSLELIFILHKVRPGILFQYMFSDLKEFFQLNVPSNIIPQKLKCLYRLIEIEIKNDNYEDAREMIETCKKYIDIHGIQNGFRAYELDALLISKTTQDIFQEQVALEKALDFFSIEDKSPEKAVLLYRLGRLNSVRMNPLIDEALTIFEETHSEKNYLECSLLTILPQPRY</sequence>
<evidence type="ECO:0000313" key="3">
    <source>
        <dbReference type="Proteomes" id="UP001597169"/>
    </source>
</evidence>
<feature type="domain" description="HTH cro/C1-type" evidence="1">
    <location>
        <begin position="17"/>
        <end position="72"/>
    </location>
</feature>
<dbReference type="PROSITE" id="PS50943">
    <property type="entry name" value="HTH_CROC1"/>
    <property type="match status" value="1"/>
</dbReference>
<dbReference type="InterPro" id="IPR010982">
    <property type="entry name" value="Lambda_DNA-bd_dom_sf"/>
</dbReference>
<dbReference type="Proteomes" id="UP001597169">
    <property type="component" value="Unassembled WGS sequence"/>
</dbReference>
<dbReference type="SUPFAM" id="SSF48452">
    <property type="entry name" value="TPR-like"/>
    <property type="match status" value="1"/>
</dbReference>
<reference evidence="3" key="1">
    <citation type="journal article" date="2019" name="Int. J. Syst. Evol. Microbiol.">
        <title>The Global Catalogue of Microorganisms (GCM) 10K type strain sequencing project: providing services to taxonomists for standard genome sequencing and annotation.</title>
        <authorList>
            <consortium name="The Broad Institute Genomics Platform"/>
            <consortium name="The Broad Institute Genome Sequencing Center for Infectious Disease"/>
            <person name="Wu L."/>
            <person name="Ma J."/>
        </authorList>
    </citation>
    <scope>NUCLEOTIDE SEQUENCE [LARGE SCALE GENOMIC DNA]</scope>
    <source>
        <strain evidence="3">CCUG 53519</strain>
    </source>
</reference>
<dbReference type="InterPro" id="IPR011990">
    <property type="entry name" value="TPR-like_helical_dom_sf"/>
</dbReference>
<dbReference type="Gene3D" id="1.10.260.40">
    <property type="entry name" value="lambda repressor-like DNA-binding domains"/>
    <property type="match status" value="1"/>
</dbReference>
<dbReference type="Gene3D" id="1.25.40.10">
    <property type="entry name" value="Tetratricopeptide repeat domain"/>
    <property type="match status" value="1"/>
</dbReference>
<dbReference type="CDD" id="cd00093">
    <property type="entry name" value="HTH_XRE"/>
    <property type="match status" value="1"/>
</dbReference>
<dbReference type="SMART" id="SM00530">
    <property type="entry name" value="HTH_XRE"/>
    <property type="match status" value="1"/>
</dbReference>
<gene>
    <name evidence="2" type="ORF">ACFQ3J_24710</name>
</gene>
<dbReference type="RefSeq" id="WP_090727543.1">
    <property type="nucleotide sequence ID" value="NZ_JBHTKX010000008.1"/>
</dbReference>
<organism evidence="2 3">
    <name type="scientific">Paenibacillus provencensis</name>
    <dbReference type="NCBI Taxonomy" id="441151"/>
    <lineage>
        <taxon>Bacteria</taxon>
        <taxon>Bacillati</taxon>
        <taxon>Bacillota</taxon>
        <taxon>Bacilli</taxon>
        <taxon>Bacillales</taxon>
        <taxon>Paenibacillaceae</taxon>
        <taxon>Paenibacillus</taxon>
    </lineage>
</organism>
<dbReference type="EMBL" id="JBHTKX010000008">
    <property type="protein sequence ID" value="MFD1131327.1"/>
    <property type="molecule type" value="Genomic_DNA"/>
</dbReference>